<evidence type="ECO:0000313" key="1">
    <source>
        <dbReference type="EMBL" id="MBB5776615.1"/>
    </source>
</evidence>
<protein>
    <recommendedName>
        <fullName evidence="3">SnoaL-like domain-containing protein</fullName>
    </recommendedName>
</protein>
<name>A0A7W9G3L1_9ACTN</name>
<dbReference type="InterPro" id="IPR032710">
    <property type="entry name" value="NTF2-like_dom_sf"/>
</dbReference>
<keyword evidence="2" id="KW-1185">Reference proteome</keyword>
<dbReference type="RefSeq" id="WP_185070107.1">
    <property type="nucleotide sequence ID" value="NZ_JACHMB010000001.1"/>
</dbReference>
<evidence type="ECO:0008006" key="3">
    <source>
        <dbReference type="Google" id="ProtNLM"/>
    </source>
</evidence>
<gene>
    <name evidence="1" type="ORF">HD596_003371</name>
</gene>
<evidence type="ECO:0000313" key="2">
    <source>
        <dbReference type="Proteomes" id="UP000579153"/>
    </source>
</evidence>
<reference evidence="1 2" key="1">
    <citation type="submission" date="2020-08" db="EMBL/GenBank/DDBJ databases">
        <title>Sequencing the genomes of 1000 actinobacteria strains.</title>
        <authorList>
            <person name="Klenk H.-P."/>
        </authorList>
    </citation>
    <scope>NUCLEOTIDE SEQUENCE [LARGE SCALE GENOMIC DNA]</scope>
    <source>
        <strain evidence="1 2">DSM 45507</strain>
    </source>
</reference>
<dbReference type="SUPFAM" id="SSF54427">
    <property type="entry name" value="NTF2-like"/>
    <property type="match status" value="1"/>
</dbReference>
<sequence length="143" mass="15513">MSNPLDIKQCADRYVAQWNEPDPAARAALIREVWALDGVQVLVDPPQEIREAATGLAFAVPPLEVRGHDALNARVTRAYEMFVASGEHVFECAEAASLLPHVLSIRWSMVSTHTGQAVGGGLDILALDSDGRIRTDHQFIGAN</sequence>
<proteinExistence type="predicted"/>
<dbReference type="Gene3D" id="3.10.450.50">
    <property type="match status" value="1"/>
</dbReference>
<comment type="caution">
    <text evidence="1">The sequence shown here is derived from an EMBL/GenBank/DDBJ whole genome shotgun (WGS) entry which is preliminary data.</text>
</comment>
<dbReference type="Proteomes" id="UP000579153">
    <property type="component" value="Unassembled WGS sequence"/>
</dbReference>
<dbReference type="EMBL" id="JACHMB010000001">
    <property type="protein sequence ID" value="MBB5776615.1"/>
    <property type="molecule type" value="Genomic_DNA"/>
</dbReference>
<accession>A0A7W9G3L1</accession>
<organism evidence="1 2">
    <name type="scientific">Nonomuraea jabiensis</name>
    <dbReference type="NCBI Taxonomy" id="882448"/>
    <lineage>
        <taxon>Bacteria</taxon>
        <taxon>Bacillati</taxon>
        <taxon>Actinomycetota</taxon>
        <taxon>Actinomycetes</taxon>
        <taxon>Streptosporangiales</taxon>
        <taxon>Streptosporangiaceae</taxon>
        <taxon>Nonomuraea</taxon>
    </lineage>
</organism>
<dbReference type="AlphaFoldDB" id="A0A7W9G3L1"/>